<gene>
    <name evidence="1" type="ORF">B0T15DRAFT_120677</name>
</gene>
<accession>A0AAJ0GZ52</accession>
<comment type="caution">
    <text evidence="1">The sequence shown here is derived from an EMBL/GenBank/DDBJ whole genome shotgun (WGS) entry which is preliminary data.</text>
</comment>
<dbReference type="EMBL" id="JAUDZG010000002">
    <property type="protein sequence ID" value="KAK3308842.1"/>
    <property type="molecule type" value="Genomic_DNA"/>
</dbReference>
<evidence type="ECO:0000313" key="2">
    <source>
        <dbReference type="Proteomes" id="UP001273166"/>
    </source>
</evidence>
<protein>
    <submittedName>
        <fullName evidence="1">Uncharacterized protein</fullName>
    </submittedName>
</protein>
<evidence type="ECO:0000313" key="1">
    <source>
        <dbReference type="EMBL" id="KAK3308842.1"/>
    </source>
</evidence>
<dbReference type="RefSeq" id="XP_062724622.1">
    <property type="nucleotide sequence ID" value="XM_062861619.1"/>
</dbReference>
<keyword evidence="2" id="KW-1185">Reference proteome</keyword>
<dbReference type="AlphaFoldDB" id="A0AAJ0GZ52"/>
<reference evidence="1" key="2">
    <citation type="submission" date="2023-06" db="EMBL/GenBank/DDBJ databases">
        <authorList>
            <consortium name="Lawrence Berkeley National Laboratory"/>
            <person name="Mondo S.J."/>
            <person name="Hensen N."/>
            <person name="Bonometti L."/>
            <person name="Westerberg I."/>
            <person name="Brannstrom I.O."/>
            <person name="Guillou S."/>
            <person name="Cros-Aarteil S."/>
            <person name="Calhoun S."/>
            <person name="Haridas S."/>
            <person name="Kuo A."/>
            <person name="Pangilinan J."/>
            <person name="Riley R."/>
            <person name="Labutti K."/>
            <person name="Andreopoulos B."/>
            <person name="Lipzen A."/>
            <person name="Chen C."/>
            <person name="Yanf M."/>
            <person name="Daum C."/>
            <person name="Ng V."/>
            <person name="Clum A."/>
            <person name="Steindorff A."/>
            <person name="Ohm R."/>
            <person name="Martin F."/>
            <person name="Silar P."/>
            <person name="Natvig D."/>
            <person name="Lalanne C."/>
            <person name="Gautier V."/>
            <person name="Ament-Velasquez S.L."/>
            <person name="Kruys A."/>
            <person name="Hutchinson M.I."/>
            <person name="Powell A.J."/>
            <person name="Barry K."/>
            <person name="Miller A.N."/>
            <person name="Grigoriev I.V."/>
            <person name="Debuchy R."/>
            <person name="Gladieux P."/>
            <person name="Thoren M.H."/>
            <person name="Johannesson H."/>
        </authorList>
    </citation>
    <scope>NUCLEOTIDE SEQUENCE</scope>
    <source>
        <strain evidence="1">CBS 333.67</strain>
    </source>
</reference>
<proteinExistence type="predicted"/>
<dbReference type="Proteomes" id="UP001273166">
    <property type="component" value="Unassembled WGS sequence"/>
</dbReference>
<name>A0AAJ0GZ52_9PEZI</name>
<sequence length="289" mass="30802">MAASGVFSTLCREVLAKRTETSRLSHVCSSASVLQAGRQFTIACESERRLLRKLSSGVVIRNRLPPASHSSFGFLSVAPSRFSRLESVMASPYPGCSCSPIRRIRLAAAGVCHHPVVVRSSVFPPAPLVGPLFRHPLEPATRKPCLTCYAAGVLLVHFSSCIPSHRPVASQLFHHNHPRHTPARFITPSNSSFLTPFPTPAPPFASNIISLNTSSVTTSPSFPPPSCRPAASNLSNAATRFRWASVMAGASGVPAKSAYASSSSAWCASSDAAWRRVCSCNAQIPRKAG</sequence>
<dbReference type="GeneID" id="87880448"/>
<organism evidence="1 2">
    <name type="scientific">Chaetomium strumarium</name>
    <dbReference type="NCBI Taxonomy" id="1170767"/>
    <lineage>
        <taxon>Eukaryota</taxon>
        <taxon>Fungi</taxon>
        <taxon>Dikarya</taxon>
        <taxon>Ascomycota</taxon>
        <taxon>Pezizomycotina</taxon>
        <taxon>Sordariomycetes</taxon>
        <taxon>Sordariomycetidae</taxon>
        <taxon>Sordariales</taxon>
        <taxon>Chaetomiaceae</taxon>
        <taxon>Chaetomium</taxon>
    </lineage>
</organism>
<reference evidence="1" key="1">
    <citation type="journal article" date="2023" name="Mol. Phylogenet. Evol.">
        <title>Genome-scale phylogeny and comparative genomics of the fungal order Sordariales.</title>
        <authorList>
            <person name="Hensen N."/>
            <person name="Bonometti L."/>
            <person name="Westerberg I."/>
            <person name="Brannstrom I.O."/>
            <person name="Guillou S."/>
            <person name="Cros-Aarteil S."/>
            <person name="Calhoun S."/>
            <person name="Haridas S."/>
            <person name="Kuo A."/>
            <person name="Mondo S."/>
            <person name="Pangilinan J."/>
            <person name="Riley R."/>
            <person name="LaButti K."/>
            <person name="Andreopoulos B."/>
            <person name="Lipzen A."/>
            <person name="Chen C."/>
            <person name="Yan M."/>
            <person name="Daum C."/>
            <person name="Ng V."/>
            <person name="Clum A."/>
            <person name="Steindorff A."/>
            <person name="Ohm R.A."/>
            <person name="Martin F."/>
            <person name="Silar P."/>
            <person name="Natvig D.O."/>
            <person name="Lalanne C."/>
            <person name="Gautier V."/>
            <person name="Ament-Velasquez S.L."/>
            <person name="Kruys A."/>
            <person name="Hutchinson M.I."/>
            <person name="Powell A.J."/>
            <person name="Barry K."/>
            <person name="Miller A.N."/>
            <person name="Grigoriev I.V."/>
            <person name="Debuchy R."/>
            <person name="Gladieux P."/>
            <person name="Hiltunen Thoren M."/>
            <person name="Johannesson H."/>
        </authorList>
    </citation>
    <scope>NUCLEOTIDE SEQUENCE</scope>
    <source>
        <strain evidence="1">CBS 333.67</strain>
    </source>
</reference>